<evidence type="ECO:0000313" key="6">
    <source>
        <dbReference type="EMBL" id="QOT72857.1"/>
    </source>
</evidence>
<dbReference type="InterPro" id="IPR002173">
    <property type="entry name" value="Carboh/pur_kinase_PfkB_CS"/>
</dbReference>
<comment type="similarity">
    <text evidence="1">Belongs to the carbohydrate kinase PfkB family.</text>
</comment>
<dbReference type="SUPFAM" id="SSF53613">
    <property type="entry name" value="Ribokinase-like"/>
    <property type="match status" value="1"/>
</dbReference>
<dbReference type="RefSeq" id="WP_025551298.1">
    <property type="nucleotide sequence ID" value="NZ_BATN01000115.1"/>
</dbReference>
<gene>
    <name evidence="6" type="ORF">H5V43_07020</name>
    <name evidence="5" type="ORF">SFOMI_1657</name>
</gene>
<evidence type="ECO:0000256" key="1">
    <source>
        <dbReference type="ARBA" id="ARBA00010688"/>
    </source>
</evidence>
<reference evidence="8" key="5">
    <citation type="submission" date="2020-08" db="EMBL/GenBank/DDBJ databases">
        <title>Complete genome sequence of Sphingobium barthaii strain KK22, a high-molecular-weight polycyclic aromatic hydrocarbon-degrading soil bacterium.</title>
        <authorList>
            <person name="Mori J.F."/>
            <person name="Kanaly R.A."/>
        </authorList>
    </citation>
    <scope>NUCLEOTIDE SEQUENCE [LARGE SCALE GENOMIC DNA]</scope>
    <source>
        <strain evidence="8">KK22</strain>
    </source>
</reference>
<evidence type="ECO:0000313" key="7">
    <source>
        <dbReference type="Proteomes" id="UP000221538"/>
    </source>
</evidence>
<dbReference type="PANTHER" id="PTHR43085:SF15">
    <property type="entry name" value="2-DEHYDRO-3-DEOXYGLUCONOKINASE"/>
    <property type="match status" value="1"/>
</dbReference>
<dbReference type="EMBL" id="CP060035">
    <property type="protein sequence ID" value="QOT72857.1"/>
    <property type="molecule type" value="Genomic_DNA"/>
</dbReference>
<dbReference type="PROSITE" id="PS00584">
    <property type="entry name" value="PFKB_KINASES_2"/>
    <property type="match status" value="1"/>
</dbReference>
<keyword evidence="3 5" id="KW-0418">Kinase</keyword>
<evidence type="ECO:0000313" key="8">
    <source>
        <dbReference type="Proteomes" id="UP000593663"/>
    </source>
</evidence>
<dbReference type="GO" id="GO:0008673">
    <property type="term" value="F:2-dehydro-3-deoxygluconokinase activity"/>
    <property type="evidence" value="ECO:0007669"/>
    <property type="project" value="UniProtKB-EC"/>
</dbReference>
<name>A0A292ZE56_SPHSA</name>
<reference evidence="5 7" key="2">
    <citation type="journal article" date="2013" name="Environ. Sci. Technol.">
        <title>The 4-tert-butylphenol-utilizing bacterium Sphingobium fuliginis OMI can degrade bisphenols via phenolic ring hydroxylation and meta-cleavage pathway.</title>
        <authorList>
            <person name="Ogata Y."/>
            <person name="Goda S."/>
            <person name="Toyama T."/>
            <person name="Sei K."/>
            <person name="Ike M."/>
        </authorList>
    </citation>
    <scope>NUCLEOTIDE SEQUENCE [LARGE SCALE GENOMIC DNA]</scope>
    <source>
        <strain evidence="5 7">OMI</strain>
    </source>
</reference>
<dbReference type="PANTHER" id="PTHR43085">
    <property type="entry name" value="HEXOKINASE FAMILY MEMBER"/>
    <property type="match status" value="1"/>
</dbReference>
<dbReference type="KEGG" id="sbar:H5V43_07020"/>
<evidence type="ECO:0000313" key="5">
    <source>
        <dbReference type="EMBL" id="GAY21124.1"/>
    </source>
</evidence>
<keyword evidence="2 5" id="KW-0808">Transferase</keyword>
<dbReference type="Gene3D" id="3.40.1190.20">
    <property type="match status" value="1"/>
</dbReference>
<sequence length="320" mass="33465">MGKTAGITVVGEAMLELSRASDGVGSGQVGSGQVGSGGGWNLRYGGDVINTAIHLARCGDHVRFASAIGADPMSAELRAAWEAEGVDTSLLLSAEGKLPGLYAIETDAQGERSFHYWRGEAAARRMFDLPESAAMVEEAAGSELLYFSLITLAILSGEAREKLFALCAAVRAKGGRVAFDGNYRARLWPDAATARHWRDRAIALSDMGLPTLADEVEMGEADDAEDAARRWGAGEGREIVVKLGADGCLLDGQIVAPPARLSVVDSSGAGDAFNGGYLHARLAGRSAREAALAGHRLAGWNIGRRGAIPARDGDAPYADL</sequence>
<dbReference type="EMBL" id="BEWI01000031">
    <property type="protein sequence ID" value="GAY21124.1"/>
    <property type="molecule type" value="Genomic_DNA"/>
</dbReference>
<accession>A0A292ZE56</accession>
<evidence type="ECO:0000256" key="2">
    <source>
        <dbReference type="ARBA" id="ARBA00022679"/>
    </source>
</evidence>
<evidence type="ECO:0000259" key="4">
    <source>
        <dbReference type="Pfam" id="PF00294"/>
    </source>
</evidence>
<dbReference type="Proteomes" id="UP000221538">
    <property type="component" value="Unassembled WGS sequence"/>
</dbReference>
<dbReference type="AlphaFoldDB" id="A0A292ZE56"/>
<dbReference type="GO" id="GO:0005829">
    <property type="term" value="C:cytosol"/>
    <property type="evidence" value="ECO:0007669"/>
    <property type="project" value="TreeGrafter"/>
</dbReference>
<evidence type="ECO:0000256" key="3">
    <source>
        <dbReference type="ARBA" id="ARBA00022777"/>
    </source>
</evidence>
<reference evidence="5 7" key="1">
    <citation type="journal article" date="2013" name="Biodegradation">
        <title>Occurrence of 4-tert-butylphenol (4-t-BP) biodegradation in an aquatic sample caused by the presence of Spirodela polyrrhiza and isolation of a 4-t-BP-utilizing bacterium.</title>
        <authorList>
            <person name="Ogata Y."/>
            <person name="Toyama T."/>
            <person name="Yu N."/>
            <person name="Wang X."/>
            <person name="Sei K."/>
            <person name="Ike M."/>
        </authorList>
    </citation>
    <scope>NUCLEOTIDE SEQUENCE [LARGE SCALE GENOMIC DNA]</scope>
    <source>
        <strain evidence="5 7">OMI</strain>
    </source>
</reference>
<dbReference type="Pfam" id="PF00294">
    <property type="entry name" value="PfkB"/>
    <property type="match status" value="1"/>
</dbReference>
<organism evidence="5 7">
    <name type="scientific">Sphingobium fuliginis (strain ATCC 27551)</name>
    <dbReference type="NCBI Taxonomy" id="336203"/>
    <lineage>
        <taxon>Bacteria</taxon>
        <taxon>Pseudomonadati</taxon>
        <taxon>Pseudomonadota</taxon>
        <taxon>Alphaproteobacteria</taxon>
        <taxon>Sphingomonadales</taxon>
        <taxon>Sphingomonadaceae</taxon>
        <taxon>Sphingobium</taxon>
    </lineage>
</organism>
<dbReference type="Proteomes" id="UP000593663">
    <property type="component" value="Chromosome 1"/>
</dbReference>
<dbReference type="GO" id="GO:0019698">
    <property type="term" value="P:D-galacturonate catabolic process"/>
    <property type="evidence" value="ECO:0007669"/>
    <property type="project" value="TreeGrafter"/>
</dbReference>
<dbReference type="EC" id="2.7.1.45" evidence="5"/>
<reference evidence="6" key="6">
    <citation type="journal article" date="2021" name="Microbiol. Resour. Announc.">
        <title>Complete Genome Sequence of Sphingobium barthaii KK22, a High-Molecular-Weight Polycyclic Aromatic Hydrocarbon-Degrading Soil Bacterium.</title>
        <authorList>
            <person name="Mori J.F."/>
            <person name="Kanaly R.A."/>
        </authorList>
    </citation>
    <scope>NUCLEOTIDE SEQUENCE</scope>
    <source>
        <strain evidence="6">KK22</strain>
    </source>
</reference>
<dbReference type="CDD" id="cd01166">
    <property type="entry name" value="KdgK"/>
    <property type="match status" value="1"/>
</dbReference>
<dbReference type="InterPro" id="IPR029056">
    <property type="entry name" value="Ribokinase-like"/>
</dbReference>
<reference evidence="5" key="4">
    <citation type="submission" date="2017-10" db="EMBL/GenBank/DDBJ databases">
        <authorList>
            <person name="Banno H."/>
            <person name="Chua N.-H."/>
        </authorList>
    </citation>
    <scope>NUCLEOTIDE SEQUENCE</scope>
    <source>
        <strain evidence="5">OMI</strain>
    </source>
</reference>
<dbReference type="InterPro" id="IPR011611">
    <property type="entry name" value="PfkB_dom"/>
</dbReference>
<reference evidence="5" key="3">
    <citation type="submission" date="2017-10" db="EMBL/GenBank/DDBJ databases">
        <title>Bioaugmenting a lab-scale membrane bioreactor with Sphingobium fuliginis OMI to degrade 4-tert-butylphenol.</title>
        <authorList>
            <person name="Takada K."/>
            <person name="Shiba T."/>
            <person name="Soda S."/>
            <person name="Inoue D."/>
            <person name="Miyake M."/>
            <person name="Eguchi M."/>
            <person name="Ike M."/>
        </authorList>
    </citation>
    <scope>NUCLEOTIDE SEQUENCE</scope>
    <source>
        <strain evidence="5">OMI</strain>
    </source>
</reference>
<feature type="domain" description="Carbohydrate kinase PfkB" evidence="4">
    <location>
        <begin position="7"/>
        <end position="309"/>
    </location>
</feature>
<dbReference type="InterPro" id="IPR050306">
    <property type="entry name" value="PfkB_Carbo_kinase"/>
</dbReference>
<protein>
    <submittedName>
        <fullName evidence="5">2-dehydro-3-deoxygluconate kinase</fullName>
        <ecNumber evidence="5">2.7.1.45</ecNumber>
    </submittedName>
    <submittedName>
        <fullName evidence="6">Sugar kinase</fullName>
    </submittedName>
</protein>
<proteinExistence type="inferred from homology"/>
<dbReference type="GO" id="GO:0006974">
    <property type="term" value="P:DNA damage response"/>
    <property type="evidence" value="ECO:0007669"/>
    <property type="project" value="TreeGrafter"/>
</dbReference>
<dbReference type="GO" id="GO:0042840">
    <property type="term" value="P:D-glucuronate catabolic process"/>
    <property type="evidence" value="ECO:0007669"/>
    <property type="project" value="TreeGrafter"/>
</dbReference>